<dbReference type="GO" id="GO:0016740">
    <property type="term" value="F:transferase activity"/>
    <property type="evidence" value="ECO:0007669"/>
    <property type="project" value="UniProtKB-KW"/>
</dbReference>
<accession>A0A511ZMS3</accession>
<dbReference type="Gene3D" id="3.40.630.30">
    <property type="match status" value="1"/>
</dbReference>
<gene>
    <name evidence="2" type="ORF">OSO01_34950</name>
</gene>
<organism evidence="2 3">
    <name type="scientific">Oceanobacillus sojae</name>
    <dbReference type="NCBI Taxonomy" id="582851"/>
    <lineage>
        <taxon>Bacteria</taxon>
        <taxon>Bacillati</taxon>
        <taxon>Bacillota</taxon>
        <taxon>Bacilli</taxon>
        <taxon>Bacillales</taxon>
        <taxon>Bacillaceae</taxon>
        <taxon>Oceanobacillus</taxon>
    </lineage>
</organism>
<reference evidence="2 3" key="1">
    <citation type="submission" date="2019-07" db="EMBL/GenBank/DDBJ databases">
        <title>Whole genome shotgun sequence of Oceanobacillus sojae NBRC 105379.</title>
        <authorList>
            <person name="Hosoyama A."/>
            <person name="Uohara A."/>
            <person name="Ohji S."/>
            <person name="Ichikawa N."/>
        </authorList>
    </citation>
    <scope>NUCLEOTIDE SEQUENCE [LARGE SCALE GENOMIC DNA]</scope>
    <source>
        <strain evidence="2 3">NBRC 105379</strain>
    </source>
</reference>
<keyword evidence="2" id="KW-0808">Transferase</keyword>
<dbReference type="OrthoDB" id="9808976at2"/>
<dbReference type="AlphaFoldDB" id="A0A511ZMS3"/>
<name>A0A511ZMS3_9BACI</name>
<dbReference type="RefSeq" id="WP_147211657.1">
    <property type="nucleotide sequence ID" value="NZ_BJYM01000015.1"/>
</dbReference>
<evidence type="ECO:0000313" key="2">
    <source>
        <dbReference type="EMBL" id="GEN88756.1"/>
    </source>
</evidence>
<dbReference type="EMBL" id="BJYM01000015">
    <property type="protein sequence ID" value="GEN88756.1"/>
    <property type="molecule type" value="Genomic_DNA"/>
</dbReference>
<dbReference type="SUPFAM" id="SSF55729">
    <property type="entry name" value="Acyl-CoA N-acyltransferases (Nat)"/>
    <property type="match status" value="1"/>
</dbReference>
<dbReference type="Pfam" id="PF13480">
    <property type="entry name" value="Acetyltransf_6"/>
    <property type="match status" value="1"/>
</dbReference>
<evidence type="ECO:0000259" key="1">
    <source>
        <dbReference type="Pfam" id="PF13480"/>
    </source>
</evidence>
<evidence type="ECO:0000313" key="3">
    <source>
        <dbReference type="Proteomes" id="UP000321558"/>
    </source>
</evidence>
<keyword evidence="3" id="KW-1185">Reference proteome</keyword>
<sequence>MDVILHKDEDAVERLFSACSNFSEGIHEYNIFQDRAWMKNWWRYKKSCQMVDPYIIEVKEGMNTIAIIPLYSYKATWGFTVIRPIGLGMADYLVPIISSKYDMREITNLVMKKLTEDRKNWNCIVWSDLPGDSIYNKVFSTQLPDGFKMIEKIKTVDSPYIMLERNMDQTKSGVNQKYVKKILFKQRKLIRQKGEYLYKKVLREIDVEPVMNTLFELHKRRWNGTKTPSKYNNQKEKEYALLTAKKLFQNELLHLSYLEINKQIIAVHFGMNDGNRFYFYIPSFDTEFGKYSIGQLLIYHLILDASKEGCQYFDFLKGEEAYKYNWGAVNKHNVEYTFTNTTLRSGFFTFLFQINKSRFFHMYLRKSAERILIRADS</sequence>
<proteinExistence type="predicted"/>
<comment type="caution">
    <text evidence="2">The sequence shown here is derived from an EMBL/GenBank/DDBJ whole genome shotgun (WGS) entry which is preliminary data.</text>
</comment>
<feature type="domain" description="BioF2-like acetyltransferase" evidence="1">
    <location>
        <begin position="186"/>
        <end position="323"/>
    </location>
</feature>
<dbReference type="InterPro" id="IPR016181">
    <property type="entry name" value="Acyl_CoA_acyltransferase"/>
</dbReference>
<protein>
    <submittedName>
        <fullName evidence="2">Glycosyl transferase</fullName>
    </submittedName>
</protein>
<dbReference type="InterPro" id="IPR038740">
    <property type="entry name" value="BioF2-like_GNAT_dom"/>
</dbReference>
<dbReference type="Proteomes" id="UP000321558">
    <property type="component" value="Unassembled WGS sequence"/>
</dbReference>